<dbReference type="Proteomes" id="UP000605427">
    <property type="component" value="Unassembled WGS sequence"/>
</dbReference>
<organism evidence="6 7">
    <name type="scientific">Saccharibacillus endophyticus</name>
    <dbReference type="NCBI Taxonomy" id="2060666"/>
    <lineage>
        <taxon>Bacteria</taxon>
        <taxon>Bacillati</taxon>
        <taxon>Bacillota</taxon>
        <taxon>Bacilli</taxon>
        <taxon>Bacillales</taxon>
        <taxon>Paenibacillaceae</taxon>
        <taxon>Saccharibacillus</taxon>
    </lineage>
</organism>
<reference evidence="7" key="1">
    <citation type="journal article" date="2019" name="Int. J. Syst. Evol. Microbiol.">
        <title>The Global Catalogue of Microorganisms (GCM) 10K type strain sequencing project: providing services to taxonomists for standard genome sequencing and annotation.</title>
        <authorList>
            <consortium name="The Broad Institute Genomics Platform"/>
            <consortium name="The Broad Institute Genome Sequencing Center for Infectious Disease"/>
            <person name="Wu L."/>
            <person name="Ma J."/>
        </authorList>
    </citation>
    <scope>NUCLEOTIDE SEQUENCE [LARGE SCALE GENOMIC DNA]</scope>
    <source>
        <strain evidence="7">CCM 8702</strain>
    </source>
</reference>
<dbReference type="RefSeq" id="WP_172247553.1">
    <property type="nucleotide sequence ID" value="NZ_BMDD01000009.1"/>
</dbReference>
<gene>
    <name evidence="6" type="primary">znuC</name>
    <name evidence="6" type="ORF">GCM10007362_49140</name>
</gene>
<dbReference type="InterPro" id="IPR027417">
    <property type="entry name" value="P-loop_NTPase"/>
</dbReference>
<keyword evidence="2" id="KW-0547">Nucleotide-binding</keyword>
<dbReference type="Gene3D" id="3.40.50.300">
    <property type="entry name" value="P-loop containing nucleotide triphosphate hydrolases"/>
    <property type="match status" value="1"/>
</dbReference>
<dbReference type="InterPro" id="IPR017871">
    <property type="entry name" value="ABC_transporter-like_CS"/>
</dbReference>
<keyword evidence="7" id="KW-1185">Reference proteome</keyword>
<evidence type="ECO:0000256" key="2">
    <source>
        <dbReference type="ARBA" id="ARBA00022741"/>
    </source>
</evidence>
<sequence length="242" mass="26788">MILSSMRDVVFGYGEEPVVHHVSLDVHKGEFLGITGPNGTAKTTVLKLLLGLLKPWSGAVELNKQAFGGGKPVIGYVPQQASSFNAGFPSRVIELVRSGCHSRVGLFGRFGAEEERLVRNSLEQVGMWDLRRRRIGELSGGQKQRVCIARALVQCPDVLILDEPTTGMDMRSRTELYRLMRHQVRHHGVTVVMVTHGLEEAGRYLDRVVTLERLEAGHPQIAPNAAESKPESSLAGDRWEME</sequence>
<dbReference type="GO" id="GO:0005524">
    <property type="term" value="F:ATP binding"/>
    <property type="evidence" value="ECO:0007669"/>
    <property type="project" value="UniProtKB-KW"/>
</dbReference>
<proteinExistence type="predicted"/>
<feature type="domain" description="ABC transporter" evidence="5">
    <location>
        <begin position="4"/>
        <end position="238"/>
    </location>
</feature>
<evidence type="ECO:0000313" key="6">
    <source>
        <dbReference type="EMBL" id="GGH87312.1"/>
    </source>
</evidence>
<dbReference type="PROSITE" id="PS00211">
    <property type="entry name" value="ABC_TRANSPORTER_1"/>
    <property type="match status" value="1"/>
</dbReference>
<accession>A0ABQ2AAY9</accession>
<dbReference type="InterPro" id="IPR003593">
    <property type="entry name" value="AAA+_ATPase"/>
</dbReference>
<evidence type="ECO:0000313" key="7">
    <source>
        <dbReference type="Proteomes" id="UP000605427"/>
    </source>
</evidence>
<keyword evidence="3 6" id="KW-0067">ATP-binding</keyword>
<dbReference type="InterPro" id="IPR050153">
    <property type="entry name" value="Metal_Ion_Import_ABC"/>
</dbReference>
<dbReference type="PANTHER" id="PTHR42734">
    <property type="entry name" value="METAL TRANSPORT SYSTEM ATP-BINDING PROTEIN TM_0124-RELATED"/>
    <property type="match status" value="1"/>
</dbReference>
<dbReference type="SUPFAM" id="SSF52540">
    <property type="entry name" value="P-loop containing nucleoside triphosphate hydrolases"/>
    <property type="match status" value="1"/>
</dbReference>
<dbReference type="PANTHER" id="PTHR42734:SF4">
    <property type="entry name" value="HIGH-AFFINITY ZINC UPTAKE SYSTEM ATP-BINDING PROTEIN ZNUC"/>
    <property type="match status" value="1"/>
</dbReference>
<evidence type="ECO:0000256" key="1">
    <source>
        <dbReference type="ARBA" id="ARBA00022448"/>
    </source>
</evidence>
<dbReference type="PROSITE" id="PS50893">
    <property type="entry name" value="ABC_TRANSPORTER_2"/>
    <property type="match status" value="1"/>
</dbReference>
<dbReference type="InterPro" id="IPR003439">
    <property type="entry name" value="ABC_transporter-like_ATP-bd"/>
</dbReference>
<keyword evidence="1" id="KW-0813">Transport</keyword>
<feature type="region of interest" description="Disordered" evidence="4">
    <location>
        <begin position="219"/>
        <end position="242"/>
    </location>
</feature>
<dbReference type="EMBL" id="BMDD01000009">
    <property type="protein sequence ID" value="GGH87312.1"/>
    <property type="molecule type" value="Genomic_DNA"/>
</dbReference>
<comment type="caution">
    <text evidence="6">The sequence shown here is derived from an EMBL/GenBank/DDBJ whole genome shotgun (WGS) entry which is preliminary data.</text>
</comment>
<evidence type="ECO:0000256" key="3">
    <source>
        <dbReference type="ARBA" id="ARBA00022840"/>
    </source>
</evidence>
<name>A0ABQ2AAY9_9BACL</name>
<dbReference type="Pfam" id="PF00005">
    <property type="entry name" value="ABC_tran"/>
    <property type="match status" value="1"/>
</dbReference>
<evidence type="ECO:0000256" key="4">
    <source>
        <dbReference type="SAM" id="MobiDB-lite"/>
    </source>
</evidence>
<protein>
    <submittedName>
        <fullName evidence="6">High-affinity zinc uptake system ATP-binding protein ZnuC</fullName>
    </submittedName>
</protein>
<evidence type="ECO:0000259" key="5">
    <source>
        <dbReference type="PROSITE" id="PS50893"/>
    </source>
</evidence>
<dbReference type="SMART" id="SM00382">
    <property type="entry name" value="AAA"/>
    <property type="match status" value="1"/>
</dbReference>